<proteinExistence type="predicted"/>
<feature type="region of interest" description="Disordered" evidence="1">
    <location>
        <begin position="58"/>
        <end position="77"/>
    </location>
</feature>
<accession>A0A317EAB0</accession>
<comment type="caution">
    <text evidence="3">The sequence shown here is derived from an EMBL/GenBank/DDBJ whole genome shotgun (WGS) entry which is preliminary data.</text>
</comment>
<evidence type="ECO:0000313" key="3">
    <source>
        <dbReference type="EMBL" id="PWR22115.1"/>
    </source>
</evidence>
<keyword evidence="4" id="KW-1185">Reference proteome</keyword>
<evidence type="ECO:0008006" key="5">
    <source>
        <dbReference type="Google" id="ProtNLM"/>
    </source>
</evidence>
<dbReference type="RefSeq" id="WP_109920760.1">
    <property type="nucleotide sequence ID" value="NZ_QGLF01000002.1"/>
</dbReference>
<organism evidence="3 4">
    <name type="scientific">Zavarzinia compransoris</name>
    <dbReference type="NCBI Taxonomy" id="1264899"/>
    <lineage>
        <taxon>Bacteria</taxon>
        <taxon>Pseudomonadati</taxon>
        <taxon>Pseudomonadota</taxon>
        <taxon>Alphaproteobacteria</taxon>
        <taxon>Rhodospirillales</taxon>
        <taxon>Zavarziniaceae</taxon>
        <taxon>Zavarzinia</taxon>
    </lineage>
</organism>
<dbReference type="EMBL" id="QGLF01000002">
    <property type="protein sequence ID" value="PWR22115.1"/>
    <property type="molecule type" value="Genomic_DNA"/>
</dbReference>
<dbReference type="Proteomes" id="UP000246077">
    <property type="component" value="Unassembled WGS sequence"/>
</dbReference>
<dbReference type="AlphaFoldDB" id="A0A317EAB0"/>
<evidence type="ECO:0000313" key="4">
    <source>
        <dbReference type="Proteomes" id="UP000246077"/>
    </source>
</evidence>
<dbReference type="PROSITE" id="PS51257">
    <property type="entry name" value="PROKAR_LIPOPROTEIN"/>
    <property type="match status" value="1"/>
</dbReference>
<sequence length="159" mass="16255">MSLKIPALFALAALGLGAAGCAKPVRPAPQAPAPDPTATARAAFGDHMERYYTKPKADLVRDYGPPTTERPASDGGTIAVWSRDGEAMVEGKPIPQDCDVTAFIDTTGKVAGIVAGGNILFCARSFVPPAPPQVTPPAAFDLYAPPRAGEAPAVPAGGF</sequence>
<feature type="signal peptide" evidence="2">
    <location>
        <begin position="1"/>
        <end position="18"/>
    </location>
</feature>
<gene>
    <name evidence="3" type="ORF">DKG75_09075</name>
</gene>
<keyword evidence="2" id="KW-0732">Signal</keyword>
<protein>
    <recommendedName>
        <fullName evidence="5">Lipoprotein</fullName>
    </recommendedName>
</protein>
<reference evidence="4" key="1">
    <citation type="submission" date="2018-05" db="EMBL/GenBank/DDBJ databases">
        <title>Zavarzinia sp. HR-AS.</title>
        <authorList>
            <person name="Lee Y."/>
            <person name="Jeon C.O."/>
        </authorList>
    </citation>
    <scope>NUCLEOTIDE SEQUENCE [LARGE SCALE GENOMIC DNA]</scope>
    <source>
        <strain evidence="4">DSM 1231</strain>
    </source>
</reference>
<evidence type="ECO:0000256" key="2">
    <source>
        <dbReference type="SAM" id="SignalP"/>
    </source>
</evidence>
<feature type="chain" id="PRO_5016397300" description="Lipoprotein" evidence="2">
    <location>
        <begin position="19"/>
        <end position="159"/>
    </location>
</feature>
<dbReference type="OrthoDB" id="7282249at2"/>
<evidence type="ECO:0000256" key="1">
    <source>
        <dbReference type="SAM" id="MobiDB-lite"/>
    </source>
</evidence>
<name>A0A317EAB0_9PROT</name>